<evidence type="ECO:0000313" key="2">
    <source>
        <dbReference type="EMBL" id="QDH86860.1"/>
    </source>
</evidence>
<evidence type="ECO:0000313" key="1">
    <source>
        <dbReference type="EMBL" id="QDH86548.1"/>
    </source>
</evidence>
<accession>A0A514CYV5</accession>
<sequence>MPYTAIDDDYLIWEQVSGFPSSEMMRIIAFLCIPDEDTYWEAMRRLRSLRIYPLSWFDCRKICRLHLEDDTLSAWRIERFLGCANGSLTRPVWYYPD</sequence>
<proteinExistence type="predicted"/>
<gene>
    <name evidence="2" type="ORF">H2Rhizo32860_000002</name>
    <name evidence="1" type="ORF">H3Bulk421105_000002</name>
</gene>
<protein>
    <submittedName>
        <fullName evidence="1">Uncharacterized protein</fullName>
    </submittedName>
</protein>
<name>A0A514CYV5_9VIRU</name>
<dbReference type="EMBL" id="MN032754">
    <property type="protein sequence ID" value="QDH86548.1"/>
    <property type="molecule type" value="Genomic_RNA"/>
</dbReference>
<organism evidence="1">
    <name type="scientific">Leviviridae sp</name>
    <dbReference type="NCBI Taxonomy" id="2027243"/>
    <lineage>
        <taxon>Viruses</taxon>
        <taxon>Riboviria</taxon>
        <taxon>Orthornavirae</taxon>
        <taxon>Lenarviricota</taxon>
        <taxon>Leviviricetes</taxon>
        <taxon>Norzivirales</taxon>
        <taxon>Fiersviridae</taxon>
    </lineage>
</organism>
<reference evidence="1" key="1">
    <citation type="submission" date="2019-05" db="EMBL/GenBank/DDBJ databases">
        <title>Metatranscriptomic reconstruction reveals RNA viruses with the potential to shape carbon cycling in soil.</title>
        <authorList>
            <person name="Starr E.P."/>
            <person name="Nuccio E."/>
            <person name="Pett-Ridge J."/>
            <person name="Banfield J.F."/>
            <person name="Firestone M.K."/>
        </authorList>
    </citation>
    <scope>NUCLEOTIDE SEQUENCE</scope>
    <source>
        <strain evidence="2">H2_Rhizo_32_scaffold_860</strain>
        <strain evidence="1">H3_Bulk_42_scaffold_1105</strain>
    </source>
</reference>
<dbReference type="EMBL" id="MN032983">
    <property type="protein sequence ID" value="QDH86860.1"/>
    <property type="molecule type" value="Genomic_RNA"/>
</dbReference>